<gene>
    <name evidence="1" type="ORF">ACFSAU_11205</name>
</gene>
<organism evidence="1 2">
    <name type="scientific">Halolamina litorea</name>
    <dbReference type="NCBI Taxonomy" id="1515593"/>
    <lineage>
        <taxon>Archaea</taxon>
        <taxon>Methanobacteriati</taxon>
        <taxon>Methanobacteriota</taxon>
        <taxon>Stenosarchaea group</taxon>
        <taxon>Halobacteria</taxon>
        <taxon>Halobacteriales</taxon>
        <taxon>Haloferacaceae</taxon>
    </lineage>
</organism>
<keyword evidence="2" id="KW-1185">Reference proteome</keyword>
<name>A0ABD6BSK3_9EURY</name>
<proteinExistence type="predicted"/>
<feature type="non-terminal residue" evidence="1">
    <location>
        <position position="78"/>
    </location>
</feature>
<evidence type="ECO:0000313" key="1">
    <source>
        <dbReference type="EMBL" id="MFD1568062.1"/>
    </source>
</evidence>
<sequence>MRTATAATLALVLVLVGATGAFALGAGGGGPTLERTWVSDTGRDVKANHHAPAAGVVDGRGMVYAPISGRADTTACAL</sequence>
<dbReference type="AlphaFoldDB" id="A0ABD6BSK3"/>
<protein>
    <submittedName>
        <fullName evidence="1">Uncharacterized protein</fullName>
    </submittedName>
</protein>
<dbReference type="EMBL" id="JBHUCZ010000009">
    <property type="protein sequence ID" value="MFD1568062.1"/>
    <property type="molecule type" value="Genomic_DNA"/>
</dbReference>
<reference evidence="1 2" key="1">
    <citation type="journal article" date="2019" name="Int. J. Syst. Evol. Microbiol.">
        <title>The Global Catalogue of Microorganisms (GCM) 10K type strain sequencing project: providing services to taxonomists for standard genome sequencing and annotation.</title>
        <authorList>
            <consortium name="The Broad Institute Genomics Platform"/>
            <consortium name="The Broad Institute Genome Sequencing Center for Infectious Disease"/>
            <person name="Wu L."/>
            <person name="Ma J."/>
        </authorList>
    </citation>
    <scope>NUCLEOTIDE SEQUENCE [LARGE SCALE GENOMIC DNA]</scope>
    <source>
        <strain evidence="1 2">CGMCC 1.12859</strain>
    </source>
</reference>
<accession>A0ABD6BSK3</accession>
<comment type="caution">
    <text evidence="1">The sequence shown here is derived from an EMBL/GenBank/DDBJ whole genome shotgun (WGS) entry which is preliminary data.</text>
</comment>
<evidence type="ECO:0000313" key="2">
    <source>
        <dbReference type="Proteomes" id="UP001597139"/>
    </source>
</evidence>
<dbReference type="Proteomes" id="UP001597139">
    <property type="component" value="Unassembled WGS sequence"/>
</dbReference>